<reference evidence="8 9" key="1">
    <citation type="submission" date="2022-06" db="EMBL/GenBank/DDBJ databases">
        <title>Thiomicrohabdus sp. nov, an obligately chemolithoautotrophic, sulfur-oxidizing bacterium isolated from beach of Guanyin Mountain. Amoy.</title>
        <authorList>
            <person name="Zhu H."/>
        </authorList>
    </citation>
    <scope>NUCLEOTIDE SEQUENCE [LARGE SCALE GENOMIC DNA]</scope>
    <source>
        <strain evidence="8 9">XGS-01</strain>
    </source>
</reference>
<dbReference type="EC" id="3.1.3.-" evidence="7"/>
<dbReference type="NCBIfam" id="NF006506">
    <property type="entry name" value="PRK08942.1"/>
    <property type="match status" value="1"/>
</dbReference>
<dbReference type="InterPro" id="IPR006549">
    <property type="entry name" value="HAD-SF_hydro_IIIA"/>
</dbReference>
<dbReference type="PANTHER" id="PTHR42891">
    <property type="entry name" value="D-GLYCERO-BETA-D-MANNO-HEPTOSE-1,7-BISPHOSPHATE 7-PHOSPHATASE"/>
    <property type="match status" value="1"/>
</dbReference>
<evidence type="ECO:0000256" key="6">
    <source>
        <dbReference type="ARBA" id="ARBA00031828"/>
    </source>
</evidence>
<dbReference type="NCBIfam" id="TIGR01656">
    <property type="entry name" value="Histidinol-ppas"/>
    <property type="match status" value="1"/>
</dbReference>
<dbReference type="PIRSF" id="PIRSF004682">
    <property type="entry name" value="GmhB"/>
    <property type="match status" value="1"/>
</dbReference>
<dbReference type="RefSeq" id="WP_275595328.1">
    <property type="nucleotide sequence ID" value="NZ_CP102381.1"/>
</dbReference>
<comment type="subcellular location">
    <subcellularLocation>
        <location evidence="1 7">Cytoplasm</location>
    </subcellularLocation>
</comment>
<keyword evidence="2 7" id="KW-0963">Cytoplasm</keyword>
<dbReference type="NCBIfam" id="TIGR01662">
    <property type="entry name" value="HAD-SF-IIIA"/>
    <property type="match status" value="1"/>
</dbReference>
<dbReference type="Proteomes" id="UP001222275">
    <property type="component" value="Chromosome"/>
</dbReference>
<dbReference type="Pfam" id="PF13242">
    <property type="entry name" value="Hydrolase_like"/>
    <property type="match status" value="1"/>
</dbReference>
<organism evidence="8 9">
    <name type="scientific">Thiomicrorhabdus lithotrophica</name>
    <dbReference type="NCBI Taxonomy" id="2949997"/>
    <lineage>
        <taxon>Bacteria</taxon>
        <taxon>Pseudomonadati</taxon>
        <taxon>Pseudomonadota</taxon>
        <taxon>Gammaproteobacteria</taxon>
        <taxon>Thiotrichales</taxon>
        <taxon>Piscirickettsiaceae</taxon>
        <taxon>Thiomicrorhabdus</taxon>
    </lineage>
</organism>
<evidence type="ECO:0000256" key="1">
    <source>
        <dbReference type="ARBA" id="ARBA00004496"/>
    </source>
</evidence>
<dbReference type="GO" id="GO:0034200">
    <property type="term" value="F:D-glycero-beta-D-manno-heptose 1,7-bisphosphate 7-phosphatase activity"/>
    <property type="evidence" value="ECO:0007669"/>
    <property type="project" value="UniProtKB-EC"/>
</dbReference>
<evidence type="ECO:0000256" key="5">
    <source>
        <dbReference type="ARBA" id="ARBA00023277"/>
    </source>
</evidence>
<keyword evidence="5 7" id="KW-0119">Carbohydrate metabolism</keyword>
<evidence type="ECO:0000313" key="9">
    <source>
        <dbReference type="Proteomes" id="UP001222275"/>
    </source>
</evidence>
<protein>
    <recommendedName>
        <fullName evidence="6 7">D,D-heptose 1,7-bisphosphate phosphatase</fullName>
        <ecNumber evidence="7">3.1.3.-</ecNumber>
    </recommendedName>
</protein>
<dbReference type="InterPro" id="IPR023214">
    <property type="entry name" value="HAD_sf"/>
</dbReference>
<dbReference type="EMBL" id="CP102381">
    <property type="protein sequence ID" value="WEJ63075.1"/>
    <property type="molecule type" value="Genomic_DNA"/>
</dbReference>
<evidence type="ECO:0000256" key="4">
    <source>
        <dbReference type="ARBA" id="ARBA00022801"/>
    </source>
</evidence>
<dbReference type="SUPFAM" id="SSF56784">
    <property type="entry name" value="HAD-like"/>
    <property type="match status" value="1"/>
</dbReference>
<accession>A0ABY8CEE9</accession>
<dbReference type="InterPro" id="IPR036412">
    <property type="entry name" value="HAD-like_sf"/>
</dbReference>
<dbReference type="InterPro" id="IPR004446">
    <property type="entry name" value="Heptose_bisP_phosphatase"/>
</dbReference>
<dbReference type="InterPro" id="IPR006543">
    <property type="entry name" value="Histidinol-phos"/>
</dbReference>
<dbReference type="PANTHER" id="PTHR42891:SF1">
    <property type="entry name" value="D-GLYCERO-BETA-D-MANNO-HEPTOSE-1,7-BISPHOSPHATE 7-PHOSPHATASE"/>
    <property type="match status" value="1"/>
</dbReference>
<evidence type="ECO:0000256" key="2">
    <source>
        <dbReference type="ARBA" id="ARBA00022490"/>
    </source>
</evidence>
<evidence type="ECO:0000313" key="8">
    <source>
        <dbReference type="EMBL" id="WEJ63075.1"/>
    </source>
</evidence>
<name>A0ABY8CEE9_9GAMM</name>
<keyword evidence="3" id="KW-0479">Metal-binding</keyword>
<proteinExistence type="inferred from homology"/>
<evidence type="ECO:0000256" key="7">
    <source>
        <dbReference type="PIRNR" id="PIRNR004682"/>
    </source>
</evidence>
<evidence type="ECO:0000256" key="3">
    <source>
        <dbReference type="ARBA" id="ARBA00022723"/>
    </source>
</evidence>
<dbReference type="Gene3D" id="3.40.50.1000">
    <property type="entry name" value="HAD superfamily/HAD-like"/>
    <property type="match status" value="1"/>
</dbReference>
<comment type="similarity">
    <text evidence="7">Belongs to the gmhB family.</text>
</comment>
<gene>
    <name evidence="8" type="primary">gmhB</name>
    <name evidence="8" type="ORF">NR989_02155</name>
</gene>
<sequence>MTQKIIVLDRDGVINEDSDAFIKSAEEWVPVAGSIEAIKCLKEAGWIVAVATNQSGIKRGYYSHQTLSEMHQKFVDLLDGYTVDWISYAPYLTEDNSPARKPGTGMLQAIENRFGCSLANAPMVGDTMADINVALAKSMQPYLVRTGKGKRTLATGDSRLQNIPVYDNLHAVVEALLA</sequence>
<keyword evidence="4 7" id="KW-0378">Hydrolase</keyword>
<keyword evidence="9" id="KW-1185">Reference proteome</keyword>